<accession>A0ABT2FVT5</accession>
<dbReference type="RefSeq" id="WP_259426205.1">
    <property type="nucleotide sequence ID" value="NZ_JANWTC010000001.1"/>
</dbReference>
<dbReference type="InterPro" id="IPR026893">
    <property type="entry name" value="Tyr/Ser_Pase_IphP-type"/>
</dbReference>
<protein>
    <submittedName>
        <fullName evidence="2">Tyrosine-protein phosphatase</fullName>
    </submittedName>
</protein>
<name>A0ABT2FVT5_9CORY</name>
<dbReference type="Gene3D" id="3.90.190.10">
    <property type="entry name" value="Protein tyrosine phosphatase superfamily"/>
    <property type="match status" value="1"/>
</dbReference>
<evidence type="ECO:0000313" key="2">
    <source>
        <dbReference type="EMBL" id="MCS5478162.1"/>
    </source>
</evidence>
<keyword evidence="3" id="KW-1185">Reference proteome</keyword>
<gene>
    <name evidence="2" type="ORF">NYP18_00645</name>
</gene>
<evidence type="ECO:0000313" key="3">
    <source>
        <dbReference type="Proteomes" id="UP001205965"/>
    </source>
</evidence>
<proteinExistence type="inferred from homology"/>
<dbReference type="EMBL" id="JANWTC010000001">
    <property type="protein sequence ID" value="MCS5478162.1"/>
    <property type="molecule type" value="Genomic_DNA"/>
</dbReference>
<dbReference type="PANTHER" id="PTHR31126:SF1">
    <property type="entry name" value="TYROSINE SPECIFIC PROTEIN PHOSPHATASES DOMAIN-CONTAINING PROTEIN"/>
    <property type="match status" value="1"/>
</dbReference>
<sequence length="261" mass="27736">MFRTTRPPLRLRPLANFRDLGSIPVSDGLVTPGLLGRGDDLSFIDENGARALSEAGTRLIVDLRSLQEAAYTGRGPLGNTDITYLHQPLTDDPGIPGSAALAEVISQHPDDPAAPELMGHWYVSLVETHGAGIRGGLEAIADTPGPAVFHCVAGKDRTGVFAACLLSLLGADDEAIVADYVRTNAVMPQVLDRISQLAEIAVGGQAMSVPLDSVLLSAPESAMRTMLRVLHERYGGLNSQLRETGVDGELVSALRERLITR</sequence>
<comment type="caution">
    <text evidence="2">The sequence shown here is derived from an EMBL/GenBank/DDBJ whole genome shotgun (WGS) entry which is preliminary data.</text>
</comment>
<organism evidence="2 3">
    <name type="scientific">Corynebacterium lemuris</name>
    <dbReference type="NCBI Taxonomy" id="1859292"/>
    <lineage>
        <taxon>Bacteria</taxon>
        <taxon>Bacillati</taxon>
        <taxon>Actinomycetota</taxon>
        <taxon>Actinomycetes</taxon>
        <taxon>Mycobacteriales</taxon>
        <taxon>Corynebacteriaceae</taxon>
        <taxon>Corynebacterium</taxon>
    </lineage>
</organism>
<dbReference type="Proteomes" id="UP001205965">
    <property type="component" value="Unassembled WGS sequence"/>
</dbReference>
<evidence type="ECO:0000256" key="1">
    <source>
        <dbReference type="ARBA" id="ARBA00009580"/>
    </source>
</evidence>
<dbReference type="PROSITE" id="PS00383">
    <property type="entry name" value="TYR_PHOSPHATASE_1"/>
    <property type="match status" value="1"/>
</dbReference>
<dbReference type="SUPFAM" id="SSF52799">
    <property type="entry name" value="(Phosphotyrosine protein) phosphatases II"/>
    <property type="match status" value="1"/>
</dbReference>
<comment type="similarity">
    <text evidence="1">Belongs to the protein-tyrosine phosphatase family.</text>
</comment>
<dbReference type="PANTHER" id="PTHR31126">
    <property type="entry name" value="TYROSINE-PROTEIN PHOSPHATASE"/>
    <property type="match status" value="1"/>
</dbReference>
<dbReference type="InterPro" id="IPR016130">
    <property type="entry name" value="Tyr_Pase_AS"/>
</dbReference>
<dbReference type="Pfam" id="PF13350">
    <property type="entry name" value="Y_phosphatase3"/>
    <property type="match status" value="1"/>
</dbReference>
<dbReference type="InterPro" id="IPR029021">
    <property type="entry name" value="Prot-tyrosine_phosphatase-like"/>
</dbReference>
<reference evidence="2 3" key="1">
    <citation type="submission" date="2022-08" db="EMBL/GenBank/DDBJ databases">
        <title>YIM 101645 draft genome.</title>
        <authorList>
            <person name="Chen X."/>
        </authorList>
    </citation>
    <scope>NUCLEOTIDE SEQUENCE [LARGE SCALE GENOMIC DNA]</scope>
    <source>
        <strain evidence="2 3">YIM 101645</strain>
    </source>
</reference>